<dbReference type="Gene3D" id="3.30.450.30">
    <property type="entry name" value="Dynein light chain 2a, cytoplasmic"/>
    <property type="match status" value="1"/>
</dbReference>
<reference evidence="1" key="1">
    <citation type="submission" date="2022-08" db="UniProtKB">
        <authorList>
            <consortium name="EnsemblMetazoa"/>
        </authorList>
    </citation>
    <scope>IDENTIFICATION</scope>
    <source>
        <strain evidence="1">05x7-T-G4-1.051#20</strain>
    </source>
</reference>
<dbReference type="GO" id="GO:0003779">
    <property type="term" value="F:actin binding"/>
    <property type="evidence" value="ECO:0007669"/>
    <property type="project" value="InterPro"/>
</dbReference>
<organism evidence="1 2">
    <name type="scientific">Magallana gigas</name>
    <name type="common">Pacific oyster</name>
    <name type="synonym">Crassostrea gigas</name>
    <dbReference type="NCBI Taxonomy" id="29159"/>
    <lineage>
        <taxon>Eukaryota</taxon>
        <taxon>Metazoa</taxon>
        <taxon>Spiralia</taxon>
        <taxon>Lophotrochozoa</taxon>
        <taxon>Mollusca</taxon>
        <taxon>Bivalvia</taxon>
        <taxon>Autobranchia</taxon>
        <taxon>Pteriomorphia</taxon>
        <taxon>Ostreida</taxon>
        <taxon>Ostreoidea</taxon>
        <taxon>Ostreidae</taxon>
        <taxon>Magallana</taxon>
    </lineage>
</organism>
<dbReference type="Pfam" id="PF00235">
    <property type="entry name" value="Profilin"/>
    <property type="match status" value="1"/>
</dbReference>
<dbReference type="EnsemblMetazoa" id="G868.3">
    <property type="protein sequence ID" value="G868.3:cds"/>
    <property type="gene ID" value="G868"/>
</dbReference>
<dbReference type="EnsemblMetazoa" id="G868.2">
    <property type="protein sequence ID" value="G868.2:cds"/>
    <property type="gene ID" value="G868"/>
</dbReference>
<keyword evidence="2" id="KW-1185">Reference proteome</keyword>
<evidence type="ECO:0000313" key="2">
    <source>
        <dbReference type="Proteomes" id="UP000005408"/>
    </source>
</evidence>
<dbReference type="SUPFAM" id="SSF55770">
    <property type="entry name" value="Profilin (actin-binding protein)"/>
    <property type="match status" value="1"/>
</dbReference>
<sequence length="146" mass="16727">MEQFQPELNKPMDWTEMMNIFVGKGHVRRAAIYDLNGKCLAASEDPNIPQEEIISIVRSLNENYVVLNKPIFALFFSEERYVCFHATPNTIVGRTAKDFFVAYRCDDFVIIAFADIIVNPKFSCIGEVWTFGSELRSRMEISAFIG</sequence>
<dbReference type="Proteomes" id="UP000005408">
    <property type="component" value="Unassembled WGS sequence"/>
</dbReference>
<dbReference type="EnsemblMetazoa" id="G868.4">
    <property type="protein sequence ID" value="G868.4:cds"/>
    <property type="gene ID" value="G868"/>
</dbReference>
<dbReference type="EnsemblMetazoa" id="G868.1">
    <property type="protein sequence ID" value="G868.1:cds"/>
    <property type="gene ID" value="G868"/>
</dbReference>
<dbReference type="AlphaFoldDB" id="A0A8W8P3B6"/>
<protein>
    <recommendedName>
        <fullName evidence="3">Profilin</fullName>
    </recommendedName>
</protein>
<proteinExistence type="predicted"/>
<dbReference type="InterPro" id="IPR036140">
    <property type="entry name" value="PFN_sf"/>
</dbReference>
<accession>A0A8W8P3B6</accession>
<name>A0A8W8P3B6_MAGGI</name>
<evidence type="ECO:0008006" key="3">
    <source>
        <dbReference type="Google" id="ProtNLM"/>
    </source>
</evidence>
<evidence type="ECO:0000313" key="1">
    <source>
        <dbReference type="EnsemblMetazoa" id="G868.3:cds"/>
    </source>
</evidence>
<dbReference type="InterPro" id="IPR048278">
    <property type="entry name" value="PFN"/>
</dbReference>